<dbReference type="SMART" id="SM00326">
    <property type="entry name" value="SH3"/>
    <property type="match status" value="1"/>
</dbReference>
<dbReference type="Gene3D" id="2.30.30.40">
    <property type="entry name" value="SH3 Domains"/>
    <property type="match status" value="1"/>
</dbReference>
<dbReference type="PANTHER" id="PTHR23119:SF33">
    <property type="entry name" value="DISKS LARGE HOMOLOG 4"/>
    <property type="match status" value="1"/>
</dbReference>
<sequence length="166" mass="19164">TLKTGVMMLKIHRFEAKIHDLREQLMNSSMGSGTTTLRSNAKRGFYIRALFDYDKTADCGFLSQAVGFRFGDVLHVLDCGDEEWWQACRLSPQGDEEEVGFIPSKRRCVCVCIIKMKITLLFKSLGSFDFFYNVFETSLLCSSRLNLFDHKYSKNSNIGKYYYNLK</sequence>
<dbReference type="GO" id="GO:0043005">
    <property type="term" value="C:neuron projection"/>
    <property type="evidence" value="ECO:0007669"/>
    <property type="project" value="TreeGrafter"/>
</dbReference>
<dbReference type="Pfam" id="PF00018">
    <property type="entry name" value="SH3_1"/>
    <property type="match status" value="1"/>
</dbReference>
<name>A0A673MS10_9TELE</name>
<evidence type="ECO:0000259" key="3">
    <source>
        <dbReference type="PROSITE" id="PS50002"/>
    </source>
</evidence>
<dbReference type="GO" id="GO:0035255">
    <property type="term" value="F:ionotropic glutamate receptor binding"/>
    <property type="evidence" value="ECO:0007669"/>
    <property type="project" value="TreeGrafter"/>
</dbReference>
<dbReference type="GO" id="GO:0098609">
    <property type="term" value="P:cell-cell adhesion"/>
    <property type="evidence" value="ECO:0007669"/>
    <property type="project" value="TreeGrafter"/>
</dbReference>
<reference evidence="4" key="2">
    <citation type="submission" date="2025-09" db="UniProtKB">
        <authorList>
            <consortium name="Ensembl"/>
        </authorList>
    </citation>
    <scope>IDENTIFICATION</scope>
</reference>
<reference evidence="4" key="1">
    <citation type="submission" date="2025-08" db="UniProtKB">
        <authorList>
            <consortium name="Ensembl"/>
        </authorList>
    </citation>
    <scope>IDENTIFICATION</scope>
</reference>
<dbReference type="InterPro" id="IPR036028">
    <property type="entry name" value="SH3-like_dom_sf"/>
</dbReference>
<dbReference type="GO" id="GO:0098970">
    <property type="term" value="P:postsynaptic neurotransmitter receptor diffusion trapping"/>
    <property type="evidence" value="ECO:0007669"/>
    <property type="project" value="TreeGrafter"/>
</dbReference>
<dbReference type="PANTHER" id="PTHR23119">
    <property type="entry name" value="DISCS LARGE"/>
    <property type="match status" value="1"/>
</dbReference>
<accession>A0A673MS10</accession>
<dbReference type="InterPro" id="IPR001452">
    <property type="entry name" value="SH3_domain"/>
</dbReference>
<dbReference type="GO" id="GO:0007268">
    <property type="term" value="P:chemical synaptic transmission"/>
    <property type="evidence" value="ECO:0007669"/>
    <property type="project" value="TreeGrafter"/>
</dbReference>
<feature type="domain" description="SH3" evidence="3">
    <location>
        <begin position="42"/>
        <end position="112"/>
    </location>
</feature>
<dbReference type="GO" id="GO:0031594">
    <property type="term" value="C:neuromuscular junction"/>
    <property type="evidence" value="ECO:0007669"/>
    <property type="project" value="TreeGrafter"/>
</dbReference>
<evidence type="ECO:0000313" key="5">
    <source>
        <dbReference type="Proteomes" id="UP000472270"/>
    </source>
</evidence>
<evidence type="ECO:0000313" key="4">
    <source>
        <dbReference type="Ensembl" id="ENSSRHP00000095464.1"/>
    </source>
</evidence>
<evidence type="ECO:0000256" key="2">
    <source>
        <dbReference type="PROSITE-ProRule" id="PRU00192"/>
    </source>
</evidence>
<dbReference type="GO" id="GO:0016323">
    <property type="term" value="C:basolateral plasma membrane"/>
    <property type="evidence" value="ECO:0007669"/>
    <property type="project" value="TreeGrafter"/>
</dbReference>
<proteinExistence type="predicted"/>
<dbReference type="AlphaFoldDB" id="A0A673MS10"/>
<protein>
    <recommendedName>
        <fullName evidence="3">SH3 domain-containing protein</fullName>
    </recommendedName>
</protein>
<dbReference type="Ensembl" id="ENSSRHT00000098055.1">
    <property type="protein sequence ID" value="ENSSRHP00000095464.1"/>
    <property type="gene ID" value="ENSSRHG00000046958.1"/>
</dbReference>
<dbReference type="GO" id="GO:0045197">
    <property type="term" value="P:establishment or maintenance of epithelial cell apical/basal polarity"/>
    <property type="evidence" value="ECO:0007669"/>
    <property type="project" value="TreeGrafter"/>
</dbReference>
<keyword evidence="5" id="KW-1185">Reference proteome</keyword>
<organism evidence="4 5">
    <name type="scientific">Sinocyclocheilus rhinocerous</name>
    <dbReference type="NCBI Taxonomy" id="307959"/>
    <lineage>
        <taxon>Eukaryota</taxon>
        <taxon>Metazoa</taxon>
        <taxon>Chordata</taxon>
        <taxon>Craniata</taxon>
        <taxon>Vertebrata</taxon>
        <taxon>Euteleostomi</taxon>
        <taxon>Actinopterygii</taxon>
        <taxon>Neopterygii</taxon>
        <taxon>Teleostei</taxon>
        <taxon>Ostariophysi</taxon>
        <taxon>Cypriniformes</taxon>
        <taxon>Cyprinidae</taxon>
        <taxon>Cyprininae</taxon>
        <taxon>Sinocyclocheilus</taxon>
    </lineage>
</organism>
<dbReference type="GO" id="GO:0019901">
    <property type="term" value="F:protein kinase binding"/>
    <property type="evidence" value="ECO:0007669"/>
    <property type="project" value="TreeGrafter"/>
</dbReference>
<dbReference type="Proteomes" id="UP000472270">
    <property type="component" value="Unassembled WGS sequence"/>
</dbReference>
<dbReference type="PROSITE" id="PS50002">
    <property type="entry name" value="SH3"/>
    <property type="match status" value="1"/>
</dbReference>
<keyword evidence="1 2" id="KW-0728">SH3 domain</keyword>
<dbReference type="InterPro" id="IPR050614">
    <property type="entry name" value="Synaptic_Scaffolding_LAP-MAGUK"/>
</dbReference>
<dbReference type="GO" id="GO:0097113">
    <property type="term" value="P:AMPA glutamate receptor clustering"/>
    <property type="evidence" value="ECO:0007669"/>
    <property type="project" value="TreeGrafter"/>
</dbReference>
<dbReference type="GO" id="GO:0098839">
    <property type="term" value="C:postsynaptic density membrane"/>
    <property type="evidence" value="ECO:0007669"/>
    <property type="project" value="TreeGrafter"/>
</dbReference>
<evidence type="ECO:0000256" key="1">
    <source>
        <dbReference type="ARBA" id="ARBA00022443"/>
    </source>
</evidence>
<dbReference type="SUPFAM" id="SSF50044">
    <property type="entry name" value="SH3-domain"/>
    <property type="match status" value="1"/>
</dbReference>